<evidence type="ECO:0000256" key="6">
    <source>
        <dbReference type="PROSITE-ProRule" id="PRU00169"/>
    </source>
</evidence>
<dbReference type="SUPFAM" id="SSF52540">
    <property type="entry name" value="P-loop containing nucleoside triphosphate hydrolases"/>
    <property type="match status" value="1"/>
</dbReference>
<evidence type="ECO:0000313" key="10">
    <source>
        <dbReference type="Proteomes" id="UP000236454"/>
    </source>
</evidence>
<dbReference type="EMBL" id="FPAS01000001">
    <property type="protein sequence ID" value="SFT51125.1"/>
    <property type="molecule type" value="Genomic_DNA"/>
</dbReference>
<evidence type="ECO:0000256" key="5">
    <source>
        <dbReference type="ARBA" id="ARBA00023163"/>
    </source>
</evidence>
<keyword evidence="10" id="KW-1185">Reference proteome</keyword>
<dbReference type="InterPro" id="IPR001789">
    <property type="entry name" value="Sig_transdc_resp-reg_receiver"/>
</dbReference>
<keyword evidence="3" id="KW-0805">Transcription regulation</keyword>
<dbReference type="InterPro" id="IPR002078">
    <property type="entry name" value="Sigma_54_int"/>
</dbReference>
<dbReference type="InterPro" id="IPR058031">
    <property type="entry name" value="AAA_lid_NorR"/>
</dbReference>
<dbReference type="Gene3D" id="3.40.50.2300">
    <property type="match status" value="1"/>
</dbReference>
<dbReference type="PROSITE" id="PS50045">
    <property type="entry name" value="SIGMA54_INTERACT_4"/>
    <property type="match status" value="1"/>
</dbReference>
<evidence type="ECO:0000259" key="7">
    <source>
        <dbReference type="PROSITE" id="PS50045"/>
    </source>
</evidence>
<dbReference type="InterPro" id="IPR011006">
    <property type="entry name" value="CheY-like_superfamily"/>
</dbReference>
<proteinExistence type="predicted"/>
<dbReference type="PROSITE" id="PS50110">
    <property type="entry name" value="RESPONSE_REGULATORY"/>
    <property type="match status" value="1"/>
</dbReference>
<evidence type="ECO:0000259" key="8">
    <source>
        <dbReference type="PROSITE" id="PS50110"/>
    </source>
</evidence>
<feature type="modified residue" description="4-aspartylphosphate" evidence="6">
    <location>
        <position position="57"/>
    </location>
</feature>
<evidence type="ECO:0000256" key="1">
    <source>
        <dbReference type="ARBA" id="ARBA00022741"/>
    </source>
</evidence>
<dbReference type="SUPFAM" id="SSF46689">
    <property type="entry name" value="Homeodomain-like"/>
    <property type="match status" value="1"/>
</dbReference>
<keyword evidence="2" id="KW-0067">ATP-binding</keyword>
<dbReference type="PRINTS" id="PR01590">
    <property type="entry name" value="HTHFIS"/>
</dbReference>
<accession>A0A1I6YKY6</accession>
<dbReference type="CDD" id="cd00009">
    <property type="entry name" value="AAA"/>
    <property type="match status" value="1"/>
</dbReference>
<reference evidence="9 10" key="1">
    <citation type="submission" date="2016-10" db="EMBL/GenBank/DDBJ databases">
        <authorList>
            <person name="de Groot N.N."/>
        </authorList>
    </citation>
    <scope>NUCLEOTIDE SEQUENCE [LARGE SCALE GENOMIC DNA]</scope>
    <source>
        <strain evidence="9 10">CGMCC 1.7005</strain>
    </source>
</reference>
<dbReference type="SMART" id="SM00382">
    <property type="entry name" value="AAA"/>
    <property type="match status" value="1"/>
</dbReference>
<evidence type="ECO:0000256" key="4">
    <source>
        <dbReference type="ARBA" id="ARBA00023125"/>
    </source>
</evidence>
<dbReference type="FunFam" id="3.40.50.300:FF:000006">
    <property type="entry name" value="DNA-binding transcriptional regulator NtrC"/>
    <property type="match status" value="1"/>
</dbReference>
<keyword evidence="4 9" id="KW-0238">DNA-binding</keyword>
<sequence>MSQKYPNKIALFDDDENILIALKLVVQKHYSKVSMFSVQEELLAALEAEEYDVLMMDMNYTKGEVSGAEGLSFLNELVAKFPSLSIVVMTAFSEINLAVESMKLGAKDFVKKPWENARLLKTLEQVVQLKSTTQELQKVKAVQRMDFVENAAELDFGMIGDSQVMRDLKATIAQVAETDANVLVLGENGTGKELVAKALHAASLRKEEAFVKIDLGTVHEQLFEAELFGAKKGAYTGLNADKEGRMILADKGTLFLDEIGNLSLPLQAKMLSVLQNREVIAVGDTKAKKIDVRLIAATNMPLEELLDGGKFRQDLLYRINTVEIVLPPLRNRREDIDDLLHFFKQKFIRKYKKEAIEFSPKAIDEARSYSWPGNVRELEHAVERAVVLAKDGVIYASDLVNAAKKEIYAGPGVLANLNLQEMEIALINEALKVHRGNMTKAAKDLGLTRAALYRRLEKYDL</sequence>
<dbReference type="GO" id="GO:0000160">
    <property type="term" value="P:phosphorelay signal transduction system"/>
    <property type="evidence" value="ECO:0007669"/>
    <property type="project" value="InterPro"/>
</dbReference>
<dbReference type="CDD" id="cd00156">
    <property type="entry name" value="REC"/>
    <property type="match status" value="1"/>
</dbReference>
<dbReference type="PANTHER" id="PTHR32071:SF113">
    <property type="entry name" value="ALGINATE BIOSYNTHESIS TRANSCRIPTIONAL REGULATORY PROTEIN ALGB"/>
    <property type="match status" value="1"/>
</dbReference>
<dbReference type="InterPro" id="IPR027417">
    <property type="entry name" value="P-loop_NTPase"/>
</dbReference>
<dbReference type="InterPro" id="IPR025943">
    <property type="entry name" value="Sigma_54_int_dom_ATP-bd_2"/>
</dbReference>
<feature type="domain" description="Response regulatory" evidence="8">
    <location>
        <begin position="8"/>
        <end position="127"/>
    </location>
</feature>
<organism evidence="9 10">
    <name type="scientific">Lishizhenia tianjinensis</name>
    <dbReference type="NCBI Taxonomy" id="477690"/>
    <lineage>
        <taxon>Bacteria</taxon>
        <taxon>Pseudomonadati</taxon>
        <taxon>Bacteroidota</taxon>
        <taxon>Flavobacteriia</taxon>
        <taxon>Flavobacteriales</taxon>
        <taxon>Crocinitomicaceae</taxon>
        <taxon>Lishizhenia</taxon>
    </lineage>
</organism>
<dbReference type="GO" id="GO:0006355">
    <property type="term" value="P:regulation of DNA-templated transcription"/>
    <property type="evidence" value="ECO:0007669"/>
    <property type="project" value="InterPro"/>
</dbReference>
<dbReference type="RefSeq" id="WP_090247029.1">
    <property type="nucleotide sequence ID" value="NZ_FPAS01000001.1"/>
</dbReference>
<dbReference type="GO" id="GO:0043565">
    <property type="term" value="F:sequence-specific DNA binding"/>
    <property type="evidence" value="ECO:0007669"/>
    <property type="project" value="InterPro"/>
</dbReference>
<gene>
    <name evidence="9" type="ORF">SAMN05216474_0983</name>
</gene>
<dbReference type="Proteomes" id="UP000236454">
    <property type="component" value="Unassembled WGS sequence"/>
</dbReference>
<dbReference type="Gene3D" id="3.40.50.300">
    <property type="entry name" value="P-loop containing nucleotide triphosphate hydrolases"/>
    <property type="match status" value="1"/>
</dbReference>
<dbReference type="InterPro" id="IPR002197">
    <property type="entry name" value="HTH_Fis"/>
</dbReference>
<keyword evidence="6" id="KW-0597">Phosphoprotein</keyword>
<name>A0A1I6YKY6_9FLAO</name>
<dbReference type="OrthoDB" id="5401077at2"/>
<dbReference type="InterPro" id="IPR009057">
    <property type="entry name" value="Homeodomain-like_sf"/>
</dbReference>
<dbReference type="GO" id="GO:0005524">
    <property type="term" value="F:ATP binding"/>
    <property type="evidence" value="ECO:0007669"/>
    <property type="project" value="UniProtKB-KW"/>
</dbReference>
<evidence type="ECO:0000313" key="9">
    <source>
        <dbReference type="EMBL" id="SFT51125.1"/>
    </source>
</evidence>
<dbReference type="AlphaFoldDB" id="A0A1I6YKY6"/>
<dbReference type="SMART" id="SM00448">
    <property type="entry name" value="REC"/>
    <property type="match status" value="1"/>
</dbReference>
<dbReference type="PANTHER" id="PTHR32071">
    <property type="entry name" value="TRANSCRIPTIONAL REGULATORY PROTEIN"/>
    <property type="match status" value="1"/>
</dbReference>
<dbReference type="Pfam" id="PF00158">
    <property type="entry name" value="Sigma54_activat"/>
    <property type="match status" value="1"/>
</dbReference>
<protein>
    <submittedName>
        <fullName evidence="9">DNA-binding transcriptional response regulator, NtrC family, contains REC, AAA-type ATPase, and a Fis-type DNA-binding domains</fullName>
    </submittedName>
</protein>
<dbReference type="Gene3D" id="1.10.10.60">
    <property type="entry name" value="Homeodomain-like"/>
    <property type="match status" value="1"/>
</dbReference>
<feature type="domain" description="Sigma-54 factor interaction" evidence="7">
    <location>
        <begin position="158"/>
        <end position="387"/>
    </location>
</feature>
<evidence type="ECO:0000256" key="2">
    <source>
        <dbReference type="ARBA" id="ARBA00022840"/>
    </source>
</evidence>
<dbReference type="Pfam" id="PF00072">
    <property type="entry name" value="Response_reg"/>
    <property type="match status" value="1"/>
</dbReference>
<dbReference type="InterPro" id="IPR003593">
    <property type="entry name" value="AAA+_ATPase"/>
</dbReference>
<dbReference type="Pfam" id="PF25601">
    <property type="entry name" value="AAA_lid_14"/>
    <property type="match status" value="1"/>
</dbReference>
<keyword evidence="1" id="KW-0547">Nucleotide-binding</keyword>
<dbReference type="STRING" id="477690.SAMN05216474_0983"/>
<dbReference type="Gene3D" id="1.10.8.60">
    <property type="match status" value="1"/>
</dbReference>
<keyword evidence="5" id="KW-0804">Transcription</keyword>
<dbReference type="PROSITE" id="PS00676">
    <property type="entry name" value="SIGMA54_INTERACT_2"/>
    <property type="match status" value="1"/>
</dbReference>
<dbReference type="InterPro" id="IPR025944">
    <property type="entry name" value="Sigma_54_int_dom_CS"/>
</dbReference>
<dbReference type="Pfam" id="PF02954">
    <property type="entry name" value="HTH_8"/>
    <property type="match status" value="1"/>
</dbReference>
<dbReference type="PROSITE" id="PS00688">
    <property type="entry name" value="SIGMA54_INTERACT_3"/>
    <property type="match status" value="1"/>
</dbReference>
<dbReference type="SUPFAM" id="SSF52172">
    <property type="entry name" value="CheY-like"/>
    <property type="match status" value="1"/>
</dbReference>
<evidence type="ECO:0000256" key="3">
    <source>
        <dbReference type="ARBA" id="ARBA00023015"/>
    </source>
</evidence>